<name>A0A517YMY1_9BACT</name>
<proteinExistence type="predicted"/>
<dbReference type="RefSeq" id="WP_145098944.1">
    <property type="nucleotide sequence ID" value="NZ_CP036274.1"/>
</dbReference>
<gene>
    <name evidence="1" type="ORF">ETAA8_67360</name>
</gene>
<evidence type="ECO:0000313" key="1">
    <source>
        <dbReference type="EMBL" id="QDU31577.1"/>
    </source>
</evidence>
<organism evidence="1 2">
    <name type="scientific">Anatilimnocola aggregata</name>
    <dbReference type="NCBI Taxonomy" id="2528021"/>
    <lineage>
        <taxon>Bacteria</taxon>
        <taxon>Pseudomonadati</taxon>
        <taxon>Planctomycetota</taxon>
        <taxon>Planctomycetia</taxon>
        <taxon>Pirellulales</taxon>
        <taxon>Pirellulaceae</taxon>
        <taxon>Anatilimnocola</taxon>
    </lineage>
</organism>
<dbReference type="AlphaFoldDB" id="A0A517YMY1"/>
<dbReference type="OrthoDB" id="8441555at2"/>
<dbReference type="Proteomes" id="UP000315017">
    <property type="component" value="Chromosome"/>
</dbReference>
<sequence length="198" mass="21389">MGLKKNVIEALASSPVKWINFTFANRMVSPIGYYYVASMVDNNTIKCAVDSNLSNTATYNAATNTITASDGSYGETYFDEKALLIHECTHALLDCLYNGRDMNNNKAGGITVLQDETIAYIAQAIYIIAAKGNSPSNQAKPDYQAVESIQSKLEAVMAKRWSGCETIHLTGADVAGLTTAIKNDPLYSDWASTAVHNG</sequence>
<keyword evidence="2" id="KW-1185">Reference proteome</keyword>
<reference evidence="1 2" key="1">
    <citation type="submission" date="2019-02" db="EMBL/GenBank/DDBJ databases">
        <title>Deep-cultivation of Planctomycetes and their phenomic and genomic characterization uncovers novel biology.</title>
        <authorList>
            <person name="Wiegand S."/>
            <person name="Jogler M."/>
            <person name="Boedeker C."/>
            <person name="Pinto D."/>
            <person name="Vollmers J."/>
            <person name="Rivas-Marin E."/>
            <person name="Kohn T."/>
            <person name="Peeters S.H."/>
            <person name="Heuer A."/>
            <person name="Rast P."/>
            <person name="Oberbeckmann S."/>
            <person name="Bunk B."/>
            <person name="Jeske O."/>
            <person name="Meyerdierks A."/>
            <person name="Storesund J.E."/>
            <person name="Kallscheuer N."/>
            <person name="Luecker S."/>
            <person name="Lage O.M."/>
            <person name="Pohl T."/>
            <person name="Merkel B.J."/>
            <person name="Hornburger P."/>
            <person name="Mueller R.-W."/>
            <person name="Bruemmer F."/>
            <person name="Labrenz M."/>
            <person name="Spormann A.M."/>
            <person name="Op den Camp H."/>
            <person name="Overmann J."/>
            <person name="Amann R."/>
            <person name="Jetten M.S.M."/>
            <person name="Mascher T."/>
            <person name="Medema M.H."/>
            <person name="Devos D.P."/>
            <person name="Kaster A.-K."/>
            <person name="Ovreas L."/>
            <person name="Rohde M."/>
            <person name="Galperin M.Y."/>
            <person name="Jogler C."/>
        </authorList>
    </citation>
    <scope>NUCLEOTIDE SEQUENCE [LARGE SCALE GENOMIC DNA]</scope>
    <source>
        <strain evidence="1 2">ETA_A8</strain>
    </source>
</reference>
<dbReference type="EMBL" id="CP036274">
    <property type="protein sequence ID" value="QDU31577.1"/>
    <property type="molecule type" value="Genomic_DNA"/>
</dbReference>
<protein>
    <submittedName>
        <fullName evidence="1">Uncharacterized protein</fullName>
    </submittedName>
</protein>
<evidence type="ECO:0000313" key="2">
    <source>
        <dbReference type="Proteomes" id="UP000315017"/>
    </source>
</evidence>
<dbReference type="KEGG" id="aagg:ETAA8_67360"/>
<accession>A0A517YMY1</accession>